<proteinExistence type="predicted"/>
<reference evidence="1" key="1">
    <citation type="submission" date="2015-06" db="UniProtKB">
        <authorList>
            <consortium name="EnsemblPlants"/>
        </authorList>
    </citation>
    <scope>IDENTIFICATION</scope>
</reference>
<organism evidence="1">
    <name type="scientific">Aegilops tauschii</name>
    <name type="common">Tausch's goatgrass</name>
    <name type="synonym">Aegilops squarrosa</name>
    <dbReference type="NCBI Taxonomy" id="37682"/>
    <lineage>
        <taxon>Eukaryota</taxon>
        <taxon>Viridiplantae</taxon>
        <taxon>Streptophyta</taxon>
        <taxon>Embryophyta</taxon>
        <taxon>Tracheophyta</taxon>
        <taxon>Spermatophyta</taxon>
        <taxon>Magnoliopsida</taxon>
        <taxon>Liliopsida</taxon>
        <taxon>Poales</taxon>
        <taxon>Poaceae</taxon>
        <taxon>BOP clade</taxon>
        <taxon>Pooideae</taxon>
        <taxon>Triticodae</taxon>
        <taxon>Triticeae</taxon>
        <taxon>Triticinae</taxon>
        <taxon>Aegilops</taxon>
    </lineage>
</organism>
<sequence>MAGVVGVWFAKFGREAAPAAEAEAEVVGRRHQGDGLLEGEAVETGQCGREAAPAAEAEAEVVGRRHQGDGLLEVEAVKTVQIQERRRRNSAVLANSEDTVCMLMDRFAPA</sequence>
<name>M8C6E0_AEGTA</name>
<protein>
    <submittedName>
        <fullName evidence="1">Uncharacterized protein</fullName>
    </submittedName>
</protein>
<evidence type="ECO:0000313" key="1">
    <source>
        <dbReference type="EnsemblPlants" id="EMT32890"/>
    </source>
</evidence>
<dbReference type="PANTHER" id="PTHR36346">
    <property type="entry name" value="EXPRESSED PROTEIN"/>
    <property type="match status" value="1"/>
</dbReference>
<dbReference type="AlphaFoldDB" id="M8C6E0"/>
<accession>M8C6E0</accession>
<dbReference type="EnsemblPlants" id="EMT32890">
    <property type="protein sequence ID" value="EMT32890"/>
    <property type="gene ID" value="F775_29248"/>
</dbReference>
<dbReference type="PANTHER" id="PTHR36346:SF2">
    <property type="entry name" value="EXPRESSED PROTEIN"/>
    <property type="match status" value="1"/>
</dbReference>